<dbReference type="Proteomes" id="UP000441399">
    <property type="component" value="Unassembled WGS sequence"/>
</dbReference>
<dbReference type="EMBL" id="CACSIO010000003">
    <property type="protein sequence ID" value="CAA0094770.1"/>
    <property type="molecule type" value="Genomic_DNA"/>
</dbReference>
<name>A0A5S9Q027_9GAMM</name>
<evidence type="ECO:0000313" key="2">
    <source>
        <dbReference type="EMBL" id="CAA0094770.1"/>
    </source>
</evidence>
<evidence type="ECO:0000313" key="3">
    <source>
        <dbReference type="EMBL" id="CAA0110085.1"/>
    </source>
</evidence>
<evidence type="ECO:0000256" key="1">
    <source>
        <dbReference type="SAM" id="SignalP"/>
    </source>
</evidence>
<dbReference type="OrthoDB" id="5704257at2"/>
<proteinExistence type="predicted"/>
<dbReference type="AlphaFoldDB" id="A0A5S9Q027"/>
<reference evidence="3 4" key="1">
    <citation type="submission" date="2019-11" db="EMBL/GenBank/DDBJ databases">
        <authorList>
            <person name="Holert J."/>
        </authorList>
    </citation>
    <scope>NUCLEOTIDE SEQUENCE [LARGE SCALE GENOMIC DNA]</scope>
    <source>
        <strain evidence="3">SB11_3</strain>
    </source>
</reference>
<dbReference type="EMBL" id="CACSIO010000012">
    <property type="protein sequence ID" value="CAA0110085.1"/>
    <property type="molecule type" value="Genomic_DNA"/>
</dbReference>
<organism evidence="3 4">
    <name type="scientific">BD1-7 clade bacterium</name>
    <dbReference type="NCBI Taxonomy" id="2029982"/>
    <lineage>
        <taxon>Bacteria</taxon>
        <taxon>Pseudomonadati</taxon>
        <taxon>Pseudomonadota</taxon>
        <taxon>Gammaproteobacteria</taxon>
        <taxon>Cellvibrionales</taxon>
        <taxon>Spongiibacteraceae</taxon>
        <taxon>BD1-7 clade</taxon>
    </lineage>
</organism>
<evidence type="ECO:0000313" key="4">
    <source>
        <dbReference type="Proteomes" id="UP000441399"/>
    </source>
</evidence>
<accession>A0A5S9Q027</accession>
<sequence>MKLKTVSLTILLCTTSIASINAYSQDASNDRRERRGPPQEAIDVCIGKTSGDAVSFTLPNGNIVKSTCEIRHGQLVAAPPAGGHLRGKRDKPPQ</sequence>
<gene>
    <name evidence="3" type="ORF">OPDIPICF_01530</name>
    <name evidence="2" type="ORF">OPDIPICF_04000</name>
</gene>
<keyword evidence="4" id="KW-1185">Reference proteome</keyword>
<protein>
    <submittedName>
        <fullName evidence="3">Uncharacterized protein</fullName>
    </submittedName>
</protein>
<keyword evidence="1" id="KW-0732">Signal</keyword>
<feature type="signal peptide" evidence="1">
    <location>
        <begin position="1"/>
        <end position="18"/>
    </location>
</feature>
<feature type="chain" id="PRO_5036372912" evidence="1">
    <location>
        <begin position="19"/>
        <end position="94"/>
    </location>
</feature>